<organism evidence="1 2">
    <name type="scientific">Arctium lappa</name>
    <name type="common">Greater burdock</name>
    <name type="synonym">Lappa major</name>
    <dbReference type="NCBI Taxonomy" id="4217"/>
    <lineage>
        <taxon>Eukaryota</taxon>
        <taxon>Viridiplantae</taxon>
        <taxon>Streptophyta</taxon>
        <taxon>Embryophyta</taxon>
        <taxon>Tracheophyta</taxon>
        <taxon>Spermatophyta</taxon>
        <taxon>Magnoliopsida</taxon>
        <taxon>eudicotyledons</taxon>
        <taxon>Gunneridae</taxon>
        <taxon>Pentapetalae</taxon>
        <taxon>asterids</taxon>
        <taxon>campanulids</taxon>
        <taxon>Asterales</taxon>
        <taxon>Asteraceae</taxon>
        <taxon>Carduoideae</taxon>
        <taxon>Cardueae</taxon>
        <taxon>Arctiinae</taxon>
        <taxon>Arctium</taxon>
    </lineage>
</organism>
<reference evidence="1 2" key="2">
    <citation type="journal article" date="2022" name="Mol. Ecol. Resour.">
        <title>The genomes of chicory, endive, great burdock and yacon provide insights into Asteraceae paleo-polyploidization history and plant inulin production.</title>
        <authorList>
            <person name="Fan W."/>
            <person name="Wang S."/>
            <person name="Wang H."/>
            <person name="Wang A."/>
            <person name="Jiang F."/>
            <person name="Liu H."/>
            <person name="Zhao H."/>
            <person name="Xu D."/>
            <person name="Zhang Y."/>
        </authorList>
    </citation>
    <scope>NUCLEOTIDE SEQUENCE [LARGE SCALE GENOMIC DNA]</scope>
    <source>
        <strain evidence="2">cv. Niubang</strain>
    </source>
</reference>
<keyword evidence="2" id="KW-1185">Reference proteome</keyword>
<proteinExistence type="predicted"/>
<name>A0ACB8Y9Y5_ARCLA</name>
<comment type="caution">
    <text evidence="1">The sequence shown here is derived from an EMBL/GenBank/DDBJ whole genome shotgun (WGS) entry which is preliminary data.</text>
</comment>
<dbReference type="EMBL" id="CM042059">
    <property type="protein sequence ID" value="KAI3681586.1"/>
    <property type="molecule type" value="Genomic_DNA"/>
</dbReference>
<accession>A0ACB8Y9Y5</accession>
<protein>
    <submittedName>
        <fullName evidence="1">Uncharacterized protein</fullName>
    </submittedName>
</protein>
<dbReference type="Proteomes" id="UP001055879">
    <property type="component" value="Linkage Group LG13"/>
</dbReference>
<evidence type="ECO:0000313" key="2">
    <source>
        <dbReference type="Proteomes" id="UP001055879"/>
    </source>
</evidence>
<gene>
    <name evidence="1" type="ORF">L6452_36386</name>
</gene>
<evidence type="ECO:0000313" key="1">
    <source>
        <dbReference type="EMBL" id="KAI3681586.1"/>
    </source>
</evidence>
<reference evidence="2" key="1">
    <citation type="journal article" date="2022" name="Mol. Ecol. Resour.">
        <title>The genomes of chicory, endive, great burdock and yacon provide insights into Asteraceae palaeo-polyploidization history and plant inulin production.</title>
        <authorList>
            <person name="Fan W."/>
            <person name="Wang S."/>
            <person name="Wang H."/>
            <person name="Wang A."/>
            <person name="Jiang F."/>
            <person name="Liu H."/>
            <person name="Zhao H."/>
            <person name="Xu D."/>
            <person name="Zhang Y."/>
        </authorList>
    </citation>
    <scope>NUCLEOTIDE SEQUENCE [LARGE SCALE GENOMIC DNA]</scope>
    <source>
        <strain evidence="2">cv. Niubang</strain>
    </source>
</reference>
<sequence length="102" mass="11592">MTTSCSSWTWHSNDIYKICLVGITDVNDAIEKVLVHGEGTNISEYVSCQSYGRTLFQLQVISAEIRAKSSLFLVFHLLKQGWVRRLTNEDASCCIAREDNYL</sequence>